<dbReference type="Pfam" id="PF10502">
    <property type="entry name" value="Peptidase_S26"/>
    <property type="match status" value="2"/>
</dbReference>
<comment type="caution">
    <text evidence="6">The sequence shown here is derived from an EMBL/GenBank/DDBJ whole genome shotgun (WGS) entry which is preliminary data.</text>
</comment>
<dbReference type="PATRIC" id="fig|1435349.4.peg.2568"/>
<comment type="similarity">
    <text evidence="1 4">Belongs to the peptidase S26 family.</text>
</comment>
<feature type="active site" evidence="3">
    <location>
        <position position="167"/>
    </location>
</feature>
<dbReference type="InterPro" id="IPR036286">
    <property type="entry name" value="LexA/Signal_pep-like_sf"/>
</dbReference>
<dbReference type="InterPro" id="IPR000223">
    <property type="entry name" value="Pept_S26A_signal_pept_1"/>
</dbReference>
<dbReference type="EMBL" id="JTDW01000005">
    <property type="protein sequence ID" value="KJD35660.1"/>
    <property type="molecule type" value="Genomic_DNA"/>
</dbReference>
<proteinExistence type="inferred from homology"/>
<dbReference type="AlphaFoldDB" id="A0A0D7W948"/>
<evidence type="ECO:0000256" key="1">
    <source>
        <dbReference type="ARBA" id="ARBA00009370"/>
    </source>
</evidence>
<evidence type="ECO:0000259" key="5">
    <source>
        <dbReference type="Pfam" id="PF10502"/>
    </source>
</evidence>
<protein>
    <recommendedName>
        <fullName evidence="2 4">Signal peptidase I</fullName>
        <ecNumber evidence="4">3.4.21.89</ecNumber>
    </recommendedName>
</protein>
<dbReference type="STRING" id="1435349.PW52_07905"/>
<evidence type="ECO:0000256" key="4">
    <source>
        <dbReference type="RuleBase" id="RU362042"/>
    </source>
</evidence>
<dbReference type="GO" id="GO:0004252">
    <property type="term" value="F:serine-type endopeptidase activity"/>
    <property type="evidence" value="ECO:0007669"/>
    <property type="project" value="InterPro"/>
</dbReference>
<feature type="active site" evidence="3">
    <location>
        <position position="85"/>
    </location>
</feature>
<keyword evidence="7" id="KW-1185">Reference proteome</keyword>
<keyword evidence="4" id="KW-0645">Protease</keyword>
<dbReference type="CDD" id="cd06530">
    <property type="entry name" value="S26_SPase_I"/>
    <property type="match status" value="2"/>
</dbReference>
<dbReference type="PANTHER" id="PTHR43390">
    <property type="entry name" value="SIGNAL PEPTIDASE I"/>
    <property type="match status" value="1"/>
</dbReference>
<sequence>MKKKLQVFLFTLLVVCISILGLVWLSIGICIITLLSILIFKLLIKSRNTLLKKIFTAAYCLLFIFLAGIGLKIFMFDIFKIPSSSMENTLFKEDVILVSKLQYGPRLPQSPFDVPWLNIAFYFNDDARKRIKEDWWEYNRLPGLTTIKKGDVFVFNSTWDKEFIMVKRCIALPGDTLSINDAEIYINRKVFEEPNSVKNSYSFKVKNKMDLYIALDSFSSNIFLKNRSKLSEANLTRFQLEHLKKQNYIDSVSKRIDSFASHEIFLKETGSVKWTVDNMGPIVIPKEGMQIDLNPLTFSMYGKSINKFEDHEVTEKNGIYFIDNSPMSTYTFKQDYFFMMGDNRKETLDSRKFGFVPESNIVGKVQCVLFSKRE</sequence>
<dbReference type="EC" id="3.4.21.89" evidence="4"/>
<evidence type="ECO:0000256" key="3">
    <source>
        <dbReference type="PIRSR" id="PIRSR600223-1"/>
    </source>
</evidence>
<comment type="subcellular location">
    <subcellularLocation>
        <location evidence="4">Membrane</location>
        <topology evidence="4">Single-pass type II membrane protein</topology>
    </subcellularLocation>
</comment>
<keyword evidence="4" id="KW-0812">Transmembrane</keyword>
<evidence type="ECO:0000313" key="6">
    <source>
        <dbReference type="EMBL" id="KJD35660.1"/>
    </source>
</evidence>
<dbReference type="PANTHER" id="PTHR43390:SF1">
    <property type="entry name" value="CHLOROPLAST PROCESSING PEPTIDASE"/>
    <property type="match status" value="1"/>
</dbReference>
<keyword evidence="4" id="KW-1133">Transmembrane helix</keyword>
<name>A0A0D7W948_9FLAO</name>
<feature type="domain" description="Peptidase S26" evidence="5">
    <location>
        <begin position="60"/>
        <end position="214"/>
    </location>
</feature>
<dbReference type="RefSeq" id="WP_044632394.1">
    <property type="nucleotide sequence ID" value="NZ_JTDW01000005.1"/>
</dbReference>
<feature type="domain" description="Peptidase S26" evidence="5">
    <location>
        <begin position="331"/>
        <end position="369"/>
    </location>
</feature>
<dbReference type="Gene3D" id="2.10.109.10">
    <property type="entry name" value="Umud Fragment, subunit A"/>
    <property type="match status" value="1"/>
</dbReference>
<organism evidence="6 7">
    <name type="scientific">Neotamlana sedimentorum</name>
    <dbReference type="NCBI Taxonomy" id="1435349"/>
    <lineage>
        <taxon>Bacteria</taxon>
        <taxon>Pseudomonadati</taxon>
        <taxon>Bacteroidota</taxon>
        <taxon>Flavobacteriia</taxon>
        <taxon>Flavobacteriales</taxon>
        <taxon>Flavobacteriaceae</taxon>
        <taxon>Neotamlana</taxon>
    </lineage>
</organism>
<keyword evidence="4" id="KW-0472">Membrane</keyword>
<dbReference type="OrthoDB" id="9802919at2"/>
<comment type="catalytic activity">
    <reaction evidence="4">
        <text>Cleavage of hydrophobic, N-terminal signal or leader sequences from secreted and periplasmic proteins.</text>
        <dbReference type="EC" id="3.4.21.89"/>
    </reaction>
</comment>
<dbReference type="GO" id="GO:0009003">
    <property type="term" value="F:signal peptidase activity"/>
    <property type="evidence" value="ECO:0007669"/>
    <property type="project" value="UniProtKB-EC"/>
</dbReference>
<evidence type="ECO:0000313" key="7">
    <source>
        <dbReference type="Proteomes" id="UP000032578"/>
    </source>
</evidence>
<dbReference type="PRINTS" id="PR00727">
    <property type="entry name" value="LEADERPTASE"/>
</dbReference>
<dbReference type="GO" id="GO:0016020">
    <property type="term" value="C:membrane"/>
    <property type="evidence" value="ECO:0007669"/>
    <property type="project" value="UniProtKB-SubCell"/>
</dbReference>
<reference evidence="6 7" key="1">
    <citation type="submission" date="2014-11" db="EMBL/GenBank/DDBJ databases">
        <title>Tamlana sedimentorum sp. nov., isolated from shallow sand sediments of the Sea of Japan.</title>
        <authorList>
            <person name="Romanenko L.A."/>
        </authorList>
    </citation>
    <scope>NUCLEOTIDE SEQUENCE [LARGE SCALE GENOMIC DNA]</scope>
    <source>
        <strain evidence="6 7">JCM 19808</strain>
    </source>
</reference>
<dbReference type="NCBIfam" id="TIGR02227">
    <property type="entry name" value="sigpep_I_bact"/>
    <property type="match status" value="1"/>
</dbReference>
<accession>A0A0D7W948</accession>
<keyword evidence="4" id="KW-0378">Hydrolase</keyword>
<dbReference type="InterPro" id="IPR019533">
    <property type="entry name" value="Peptidase_S26"/>
</dbReference>
<comment type="caution">
    <text evidence="4">Lacks conserved residue(s) required for the propagation of feature annotation.</text>
</comment>
<evidence type="ECO:0000256" key="2">
    <source>
        <dbReference type="ARBA" id="ARBA00019232"/>
    </source>
</evidence>
<feature type="transmembrane region" description="Helical" evidence="4">
    <location>
        <begin position="12"/>
        <end position="44"/>
    </location>
</feature>
<dbReference type="GO" id="GO:0006465">
    <property type="term" value="P:signal peptide processing"/>
    <property type="evidence" value="ECO:0007669"/>
    <property type="project" value="InterPro"/>
</dbReference>
<dbReference type="Proteomes" id="UP000032578">
    <property type="component" value="Unassembled WGS sequence"/>
</dbReference>
<feature type="transmembrane region" description="Helical" evidence="4">
    <location>
        <begin position="56"/>
        <end position="76"/>
    </location>
</feature>
<gene>
    <name evidence="6" type="ORF">PW52_07905</name>
</gene>
<dbReference type="SUPFAM" id="SSF51306">
    <property type="entry name" value="LexA/Signal peptidase"/>
    <property type="match status" value="1"/>
</dbReference>